<dbReference type="eggNOG" id="COG0582">
    <property type="taxonomic scope" value="Bacteria"/>
</dbReference>
<evidence type="ECO:0000256" key="2">
    <source>
        <dbReference type="ARBA" id="ARBA00022908"/>
    </source>
</evidence>
<dbReference type="OrthoDB" id="9784724at2"/>
<dbReference type="CDD" id="cd01184">
    <property type="entry name" value="INT_C_like_1"/>
    <property type="match status" value="1"/>
</dbReference>
<dbReference type="GO" id="GO:0015074">
    <property type="term" value="P:DNA integration"/>
    <property type="evidence" value="ECO:0007669"/>
    <property type="project" value="UniProtKB-KW"/>
</dbReference>
<dbReference type="Pfam" id="PF20172">
    <property type="entry name" value="DUF6538"/>
    <property type="match status" value="1"/>
</dbReference>
<dbReference type="InterPro" id="IPR050090">
    <property type="entry name" value="Tyrosine_recombinase_XerCD"/>
</dbReference>
<dbReference type="Pfam" id="PF00589">
    <property type="entry name" value="Phage_integrase"/>
    <property type="match status" value="1"/>
</dbReference>
<evidence type="ECO:0000256" key="5">
    <source>
        <dbReference type="PROSITE-ProRule" id="PRU01248"/>
    </source>
</evidence>
<comment type="similarity">
    <text evidence="1">Belongs to the 'phage' integrase family.</text>
</comment>
<evidence type="ECO:0000259" key="7">
    <source>
        <dbReference type="PROSITE" id="PS51900"/>
    </source>
</evidence>
<dbReference type="InterPro" id="IPR044068">
    <property type="entry name" value="CB"/>
</dbReference>
<dbReference type="InterPro" id="IPR013762">
    <property type="entry name" value="Integrase-like_cat_sf"/>
</dbReference>
<feature type="domain" description="Tyr recombinase" evidence="6">
    <location>
        <begin position="223"/>
        <end position="413"/>
    </location>
</feature>
<organism evidence="8 9">
    <name type="scientific">Vibrio genomosp. F10 str. ZF-129</name>
    <dbReference type="NCBI Taxonomy" id="1187848"/>
    <lineage>
        <taxon>Bacteria</taxon>
        <taxon>Pseudomonadati</taxon>
        <taxon>Pseudomonadota</taxon>
        <taxon>Gammaproteobacteria</taxon>
        <taxon>Vibrionales</taxon>
        <taxon>Vibrionaceae</taxon>
        <taxon>Vibrio</taxon>
    </lineage>
</organism>
<dbReference type="GO" id="GO:0006310">
    <property type="term" value="P:DNA recombination"/>
    <property type="evidence" value="ECO:0007669"/>
    <property type="project" value="UniProtKB-KW"/>
</dbReference>
<dbReference type="AlphaFoldDB" id="A0A1E5BG72"/>
<evidence type="ECO:0000256" key="3">
    <source>
        <dbReference type="ARBA" id="ARBA00023125"/>
    </source>
</evidence>
<dbReference type="Gene3D" id="1.10.150.130">
    <property type="match status" value="1"/>
</dbReference>
<keyword evidence="2" id="KW-0229">DNA integration</keyword>
<accession>A0A1E5BG72</accession>
<dbReference type="InterPro" id="IPR011010">
    <property type="entry name" value="DNA_brk_join_enz"/>
</dbReference>
<dbReference type="PANTHER" id="PTHR30349:SF41">
    <property type="entry name" value="INTEGRASE_RECOMBINASE PROTEIN MJ0367-RELATED"/>
    <property type="match status" value="1"/>
</dbReference>
<dbReference type="InterPro" id="IPR046668">
    <property type="entry name" value="DUF6538"/>
</dbReference>
<evidence type="ECO:0000256" key="4">
    <source>
        <dbReference type="ARBA" id="ARBA00023172"/>
    </source>
</evidence>
<dbReference type="GO" id="GO:0003677">
    <property type="term" value="F:DNA binding"/>
    <property type="evidence" value="ECO:0007669"/>
    <property type="project" value="UniProtKB-UniRule"/>
</dbReference>
<reference evidence="8 9" key="1">
    <citation type="journal article" date="2012" name="Science">
        <title>Ecological populations of bacteria act as socially cohesive units of antibiotic production and resistance.</title>
        <authorList>
            <person name="Cordero O.X."/>
            <person name="Wildschutte H."/>
            <person name="Kirkup B."/>
            <person name="Proehl S."/>
            <person name="Ngo L."/>
            <person name="Hussain F."/>
            <person name="Le Roux F."/>
            <person name="Mincer T."/>
            <person name="Polz M.F."/>
        </authorList>
    </citation>
    <scope>NUCLEOTIDE SEQUENCE [LARGE SCALE GENOMIC DNA]</scope>
    <source>
        <strain evidence="8 9">ZF-129</strain>
    </source>
</reference>
<dbReference type="InterPro" id="IPR002104">
    <property type="entry name" value="Integrase_catalytic"/>
</dbReference>
<dbReference type="InterPro" id="IPR010998">
    <property type="entry name" value="Integrase_recombinase_N"/>
</dbReference>
<evidence type="ECO:0008006" key="10">
    <source>
        <dbReference type="Google" id="ProtNLM"/>
    </source>
</evidence>
<protein>
    <recommendedName>
        <fullName evidence="10">Integrase</fullName>
    </recommendedName>
</protein>
<evidence type="ECO:0000259" key="6">
    <source>
        <dbReference type="PROSITE" id="PS51898"/>
    </source>
</evidence>
<keyword evidence="4" id="KW-0233">DNA recombination</keyword>
<name>A0A1E5BG72_9VIBR</name>
<dbReference type="Gene3D" id="1.10.443.10">
    <property type="entry name" value="Intergrase catalytic core"/>
    <property type="match status" value="1"/>
</dbReference>
<dbReference type="PANTHER" id="PTHR30349">
    <property type="entry name" value="PHAGE INTEGRASE-RELATED"/>
    <property type="match status" value="1"/>
</dbReference>
<dbReference type="RefSeq" id="WP_017041482.1">
    <property type="nucleotide sequence ID" value="NZ_AJYQ02000091.1"/>
</dbReference>
<comment type="caution">
    <text evidence="8">The sequence shown here is derived from an EMBL/GenBank/DDBJ whole genome shotgun (WGS) entry which is preliminary data.</text>
</comment>
<proteinExistence type="inferred from homology"/>
<sequence>MRYLTLSKTGIWQFRYQIPESKRSLFEGRRELKRSLRTNDLALARILALEIELKILRQINCSGIVEVENGSALGRIRSTTSPNSRQTPTSPALSRLLEMYCEYKANYVSEKTLEGQRAKCQVVLDLLEIESIKNIRRRDAEVVQQQLQSFPSNSKKSKEFKALSNPEILMLNQRIKKPCLSEGSIRDYMQKLSSFFEWCLKNEYTDINPFKSLRFRKTTRDRDSKNHYSREQLSLIFSNEGFNENRFQHRYQYWLPFLGYYTGARLNELCQLYTDDIIEVDDIWCIQIRATRSDQRLKNLNSARIIPIHQKLLKLGFLEFVRNQKDGRVFDELKLQRDGYGTSASKWFGRLKTRLGFTRGYDFHSFRHTTATNLKNQQVNVDIAASLLGHSTNSITYDRYGKCHAVGLLNHAINMIPELPASI</sequence>
<dbReference type="EMBL" id="AJYQ02000091">
    <property type="protein sequence ID" value="OEE34430.1"/>
    <property type="molecule type" value="Genomic_DNA"/>
</dbReference>
<evidence type="ECO:0000256" key="1">
    <source>
        <dbReference type="ARBA" id="ARBA00008857"/>
    </source>
</evidence>
<dbReference type="STRING" id="1187848.A1QO_07890"/>
<keyword evidence="3 5" id="KW-0238">DNA-binding</keyword>
<dbReference type="SUPFAM" id="SSF56349">
    <property type="entry name" value="DNA breaking-rejoining enzymes"/>
    <property type="match status" value="1"/>
</dbReference>
<gene>
    <name evidence="8" type="ORF">A1QO_07890</name>
</gene>
<dbReference type="PROSITE" id="PS51898">
    <property type="entry name" value="TYR_RECOMBINASE"/>
    <property type="match status" value="1"/>
</dbReference>
<dbReference type="PROSITE" id="PS51900">
    <property type="entry name" value="CB"/>
    <property type="match status" value="1"/>
</dbReference>
<evidence type="ECO:0000313" key="8">
    <source>
        <dbReference type="EMBL" id="OEE34430.1"/>
    </source>
</evidence>
<feature type="domain" description="Core-binding (CB)" evidence="7">
    <location>
        <begin position="91"/>
        <end position="200"/>
    </location>
</feature>
<evidence type="ECO:0000313" key="9">
    <source>
        <dbReference type="Proteomes" id="UP000094741"/>
    </source>
</evidence>
<dbReference type="Proteomes" id="UP000094741">
    <property type="component" value="Unassembled WGS sequence"/>
</dbReference>